<proteinExistence type="predicted"/>
<evidence type="ECO:0000313" key="1">
    <source>
        <dbReference type="EMBL" id="OQP76320.1"/>
    </source>
</evidence>
<dbReference type="Proteomes" id="UP000050546">
    <property type="component" value="Unassembled WGS sequence"/>
</dbReference>
<name>A0A1V9H0L3_9XANT</name>
<dbReference type="AlphaFoldDB" id="A0A1V9H0L3"/>
<protein>
    <submittedName>
        <fullName evidence="1">Uncharacterized protein</fullName>
    </submittedName>
</protein>
<comment type="caution">
    <text evidence="1">The sequence shown here is derived from an EMBL/GenBank/DDBJ whole genome shotgun (WGS) entry which is preliminary data.</text>
</comment>
<sequence>MNVATACVAMGALPTACVCQRRTDRRLAGHLVRERYAAVGLAQPLGQSAAAHRHGATQQRKSDIAGLVTVGLR</sequence>
<gene>
    <name evidence="1" type="ORF">IM53_016035</name>
</gene>
<dbReference type="EMBL" id="JPYI02000088">
    <property type="protein sequence ID" value="OQP76320.1"/>
    <property type="molecule type" value="Genomic_DNA"/>
</dbReference>
<organism evidence="1 2">
    <name type="scientific">Xanthomonas phaseoli pv. dieffenbachiae</name>
    <dbReference type="NCBI Taxonomy" id="92828"/>
    <lineage>
        <taxon>Bacteria</taxon>
        <taxon>Pseudomonadati</taxon>
        <taxon>Pseudomonadota</taxon>
        <taxon>Gammaproteobacteria</taxon>
        <taxon>Lysobacterales</taxon>
        <taxon>Lysobacteraceae</taxon>
        <taxon>Xanthomonas</taxon>
    </lineage>
</organism>
<accession>A0A1V9H0L3</accession>
<reference evidence="1 2" key="2">
    <citation type="journal article" date="2017" name="Plant Pathol.">
        <title>Pathogenicity and virulence gene content of Xanthomonas strains infecting Araceae, formerly known as Xanthomonas axonopodis pv. dieffenbachiae.</title>
        <authorList>
            <person name="Constantin E.C."/>
            <person name="Haegeman A."/>
            <person name="Van Vaerenbergh J."/>
            <person name="Baeyen S."/>
            <person name="Van Malderghem C."/>
            <person name="Maes M."/>
            <person name="Cottyn B."/>
        </authorList>
    </citation>
    <scope>NUCLEOTIDE SEQUENCE [LARGE SCALE GENOMIC DNA]</scope>
    <source>
        <strain evidence="1 2">LMG 25940</strain>
    </source>
</reference>
<evidence type="ECO:0000313" key="2">
    <source>
        <dbReference type="Proteomes" id="UP000050546"/>
    </source>
</evidence>
<reference evidence="1 2" key="1">
    <citation type="journal article" date="2016" name="Plant Pathol.">
        <title>Genetic characterization of strains named as Xanthomonas axonopodis pv. dieffenbachiae leads to a taxonomic revision of the X. axonopodis species complex.</title>
        <authorList>
            <person name="Constantin E.C."/>
            <person name="Cleenwerck I."/>
            <person name="Maes M."/>
            <person name="Baeyen S."/>
            <person name="Van Malderghem C."/>
            <person name="De Vos P."/>
            <person name="Cottyn B."/>
        </authorList>
    </citation>
    <scope>NUCLEOTIDE SEQUENCE [LARGE SCALE GENOMIC DNA]</scope>
    <source>
        <strain evidence="1 2">LMG 25940</strain>
    </source>
</reference>